<gene>
    <name evidence="3" type="ORF">DW352_07805</name>
</gene>
<dbReference type="AlphaFoldDB" id="A0A345ZU30"/>
<dbReference type="Proteomes" id="UP000254889">
    <property type="component" value="Chromosome"/>
</dbReference>
<dbReference type="InterPro" id="IPR011690">
    <property type="entry name" value="P_starv_induced_PsiF"/>
</dbReference>
<dbReference type="EMBL" id="CP031417">
    <property type="protein sequence ID" value="AXK80427.1"/>
    <property type="molecule type" value="Genomic_DNA"/>
</dbReference>
<evidence type="ECO:0000313" key="3">
    <source>
        <dbReference type="EMBL" id="AXK80427.1"/>
    </source>
</evidence>
<protein>
    <recommendedName>
        <fullName evidence="5">Phosphate starvation-inducible protein PsiF</fullName>
    </recommendedName>
</protein>
<proteinExistence type="predicted"/>
<feature type="region of interest" description="Disordered" evidence="1">
    <location>
        <begin position="67"/>
        <end position="101"/>
    </location>
</feature>
<organism evidence="3 4">
    <name type="scientific">Pseudolabrys taiwanensis</name>
    <dbReference type="NCBI Taxonomy" id="331696"/>
    <lineage>
        <taxon>Bacteria</taxon>
        <taxon>Pseudomonadati</taxon>
        <taxon>Pseudomonadota</taxon>
        <taxon>Alphaproteobacteria</taxon>
        <taxon>Hyphomicrobiales</taxon>
        <taxon>Xanthobacteraceae</taxon>
        <taxon>Pseudolabrys</taxon>
    </lineage>
</organism>
<dbReference type="Pfam" id="PF07769">
    <property type="entry name" value="PsiF_repeat"/>
    <property type="match status" value="1"/>
</dbReference>
<accession>A0A345ZU30</accession>
<sequence>MNKDPRMTSRTLIAAAFLPLLLAVPASAATKEEKMETCKVGAESQNLTGAKQQAFIKRCMAGGNYEPQARRDAMKKGGAKPTAAKKPAAPAAASEPAEENE</sequence>
<name>A0A345ZU30_9HYPH</name>
<evidence type="ECO:0000256" key="2">
    <source>
        <dbReference type="SAM" id="SignalP"/>
    </source>
</evidence>
<dbReference type="KEGG" id="ptaw:DW352_07805"/>
<keyword evidence="4" id="KW-1185">Reference proteome</keyword>
<feature type="signal peptide" evidence="2">
    <location>
        <begin position="1"/>
        <end position="28"/>
    </location>
</feature>
<evidence type="ECO:0008006" key="5">
    <source>
        <dbReference type="Google" id="ProtNLM"/>
    </source>
</evidence>
<feature type="compositionally biased region" description="Low complexity" evidence="1">
    <location>
        <begin position="79"/>
        <end position="95"/>
    </location>
</feature>
<keyword evidence="2" id="KW-0732">Signal</keyword>
<evidence type="ECO:0000256" key="1">
    <source>
        <dbReference type="SAM" id="MobiDB-lite"/>
    </source>
</evidence>
<reference evidence="3 4" key="1">
    <citation type="submission" date="2018-07" db="EMBL/GenBank/DDBJ databases">
        <authorList>
            <person name="Quirk P.G."/>
            <person name="Krulwich T.A."/>
        </authorList>
    </citation>
    <scope>NUCLEOTIDE SEQUENCE [LARGE SCALE GENOMIC DNA]</scope>
    <source>
        <strain evidence="3 4">CC-BB4</strain>
    </source>
</reference>
<feature type="chain" id="PRO_5016998099" description="Phosphate starvation-inducible protein PsiF" evidence="2">
    <location>
        <begin position="29"/>
        <end position="101"/>
    </location>
</feature>
<evidence type="ECO:0000313" key="4">
    <source>
        <dbReference type="Proteomes" id="UP000254889"/>
    </source>
</evidence>
<dbReference type="OrthoDB" id="8456964at2"/>